<feature type="domain" description="ADYC" evidence="2">
    <location>
        <begin position="188"/>
        <end position="369"/>
    </location>
</feature>
<gene>
    <name evidence="3" type="ORF">F0U60_18765</name>
</gene>
<proteinExistence type="predicted"/>
<dbReference type="Proteomes" id="UP001611383">
    <property type="component" value="Chromosome"/>
</dbReference>
<dbReference type="EMBL" id="CP043494">
    <property type="protein sequence ID" value="WNG45927.1"/>
    <property type="molecule type" value="Genomic_DNA"/>
</dbReference>
<feature type="transmembrane region" description="Helical" evidence="1">
    <location>
        <begin position="20"/>
        <end position="41"/>
    </location>
</feature>
<dbReference type="Pfam" id="PF20032">
    <property type="entry name" value="ADYC"/>
    <property type="match status" value="1"/>
</dbReference>
<evidence type="ECO:0000256" key="1">
    <source>
        <dbReference type="SAM" id="Phobius"/>
    </source>
</evidence>
<keyword evidence="1" id="KW-1133">Transmembrane helix</keyword>
<keyword evidence="1" id="KW-0812">Transmembrane</keyword>
<evidence type="ECO:0000313" key="4">
    <source>
        <dbReference type="Proteomes" id="UP001611383"/>
    </source>
</evidence>
<sequence>MDATRKYEVEGRENTKRMSVWLMCIAVAVVTNGCAGCMETIRPNPGQSPRGILPIGCSDTASDCGVATMSLTDQCPTGECPPGGINGKGIYTVVEGNYCFLFGGEPRFCPEAFVKTSDSVMLEVRDLESPREIYKKPVMGKFQGTDVVVSAIQSDKSQLSIKYVLNKKEYTATGADLEKLTLWVGSFRTGNGDASPLANYELKITPIQSEKTQADGVQRYQVRYREAGEQGWLFHCKGKNESPEKPSADAVAAFLGQKRISGLSAFVSSNPNSTTMGCETGAIVTCLSWGYTPWNDKPGTPERSDYAFGSCLQAKRAAYFVGFKDFNTYTVKGTSIFLRDQYGIKDNNIENLEAIWSPAGAVCIDTEKMRRSRFKSTVTNLKNLHKVPSCTPPDWSREGKVATGPEKLQF</sequence>
<accession>A0ABY9WSZ9</accession>
<dbReference type="InterPro" id="IPR045426">
    <property type="entry name" value="ADYC"/>
</dbReference>
<keyword evidence="1" id="KW-0472">Membrane</keyword>
<protein>
    <recommendedName>
        <fullName evidence="2">ADYC domain-containing protein</fullName>
    </recommendedName>
</protein>
<evidence type="ECO:0000313" key="3">
    <source>
        <dbReference type="EMBL" id="WNG45927.1"/>
    </source>
</evidence>
<reference evidence="3 4" key="1">
    <citation type="submission" date="2019-08" db="EMBL/GenBank/DDBJ databases">
        <title>Archangium and Cystobacter genomes.</title>
        <authorList>
            <person name="Chen I.-C.K."/>
            <person name="Wielgoss S."/>
        </authorList>
    </citation>
    <scope>NUCLEOTIDE SEQUENCE [LARGE SCALE GENOMIC DNA]</scope>
    <source>
        <strain evidence="3 4">Cbm 6</strain>
    </source>
</reference>
<keyword evidence="4" id="KW-1185">Reference proteome</keyword>
<dbReference type="RefSeq" id="WP_395821754.1">
    <property type="nucleotide sequence ID" value="NZ_CP043494.1"/>
</dbReference>
<organism evidence="3 4">
    <name type="scientific">Archangium minus</name>
    <dbReference type="NCBI Taxonomy" id="83450"/>
    <lineage>
        <taxon>Bacteria</taxon>
        <taxon>Pseudomonadati</taxon>
        <taxon>Myxococcota</taxon>
        <taxon>Myxococcia</taxon>
        <taxon>Myxococcales</taxon>
        <taxon>Cystobacterineae</taxon>
        <taxon>Archangiaceae</taxon>
        <taxon>Archangium</taxon>
    </lineage>
</organism>
<name>A0ABY9WSZ9_9BACT</name>
<evidence type="ECO:0000259" key="2">
    <source>
        <dbReference type="Pfam" id="PF20032"/>
    </source>
</evidence>